<gene>
    <name evidence="10" type="ORF">L9S41_02590</name>
</gene>
<evidence type="ECO:0000256" key="4">
    <source>
        <dbReference type="ARBA" id="ARBA00022807"/>
    </source>
</evidence>
<protein>
    <submittedName>
        <fullName evidence="10">SH3 domain-containing protein</fullName>
    </submittedName>
</protein>
<evidence type="ECO:0000256" key="5">
    <source>
        <dbReference type="SAM" id="SignalP"/>
    </source>
</evidence>
<evidence type="ECO:0000256" key="2">
    <source>
        <dbReference type="ARBA" id="ARBA00022670"/>
    </source>
</evidence>
<keyword evidence="5" id="KW-0732">Signal</keyword>
<accession>A0ABY5ZRI7</accession>
<evidence type="ECO:0000259" key="7">
    <source>
        <dbReference type="Pfam" id="PF12912"/>
    </source>
</evidence>
<feature type="chain" id="PRO_5046879966" evidence="5">
    <location>
        <begin position="23"/>
        <end position="451"/>
    </location>
</feature>
<organism evidence="10 11">
    <name type="scientific">Geoalkalibacter halelectricus</name>
    <dbReference type="NCBI Taxonomy" id="2847045"/>
    <lineage>
        <taxon>Bacteria</taxon>
        <taxon>Pseudomonadati</taxon>
        <taxon>Thermodesulfobacteriota</taxon>
        <taxon>Desulfuromonadia</taxon>
        <taxon>Desulfuromonadales</taxon>
        <taxon>Geoalkalibacteraceae</taxon>
        <taxon>Geoalkalibacter</taxon>
    </lineage>
</organism>
<keyword evidence="11" id="KW-1185">Reference proteome</keyword>
<reference evidence="10" key="1">
    <citation type="journal article" date="2022" name="Environ. Microbiol.">
        <title>Geoalkalibacter halelectricus SAP #1 sp. nov. possessing extracellular electron transfer and mineral#reducing capabilities from a haloalkaline environment.</title>
        <authorList>
            <person name="Yadav S."/>
            <person name="Singh R."/>
            <person name="Sundharam S.S."/>
            <person name="Chaudhary S."/>
            <person name="Krishnamurthi S."/>
            <person name="Patil S.A."/>
        </authorList>
    </citation>
    <scope>NUCLEOTIDE SEQUENCE</scope>
    <source>
        <strain evidence="10">SAP-1</strain>
    </source>
</reference>
<dbReference type="Pfam" id="PF00877">
    <property type="entry name" value="NLPC_P60"/>
    <property type="match status" value="1"/>
</dbReference>
<dbReference type="RefSeq" id="WP_260748656.1">
    <property type="nucleotide sequence ID" value="NZ_CP092109.1"/>
</dbReference>
<comment type="similarity">
    <text evidence="1">Belongs to the peptidase C40 family.</text>
</comment>
<name>A0ABY5ZRI7_9BACT</name>
<evidence type="ECO:0000259" key="9">
    <source>
        <dbReference type="Pfam" id="PF12914"/>
    </source>
</evidence>
<keyword evidence="2" id="KW-0645">Protease</keyword>
<dbReference type="Gene3D" id="3.90.1720.10">
    <property type="entry name" value="endopeptidase domain like (from Nostoc punctiforme)"/>
    <property type="match status" value="1"/>
</dbReference>
<dbReference type="InterPro" id="IPR027017">
    <property type="entry name" value="P60_peptidase_YkfC"/>
</dbReference>
<keyword evidence="3" id="KW-0378">Hydrolase</keyword>
<dbReference type="PROSITE" id="PS51257">
    <property type="entry name" value="PROKAR_LIPOPROTEIN"/>
    <property type="match status" value="1"/>
</dbReference>
<dbReference type="InterPro" id="IPR039439">
    <property type="entry name" value="SH3b1_dom"/>
</dbReference>
<evidence type="ECO:0000259" key="8">
    <source>
        <dbReference type="Pfam" id="PF12913"/>
    </source>
</evidence>
<evidence type="ECO:0000256" key="1">
    <source>
        <dbReference type="ARBA" id="ARBA00007074"/>
    </source>
</evidence>
<evidence type="ECO:0000259" key="6">
    <source>
        <dbReference type="Pfam" id="PF00877"/>
    </source>
</evidence>
<sequence>MVRRSRFYLLLSLLLLLLSACAPRTQGVADLERYAQTAAAYLDGVAADAALLAPGVQQNLDDDFDRRFFAPWHQQGATLGAQEAFWGLTSYGKRQGFAENLQPLSAERWEDLVASLNQDAYPSLARPAISVRNTALRIFPTARPFFLDPKLPGEGYPFDYFQNSALWVGTPVLVTHVSADGAWYFVEAGLASGWLPALDLAWTDEDFRRDYETGRYAVLLRDDLSLHDEQGDFLVRTHIGAVFPLLEQSPEELRLLIPLRTVDGRAQARSVRVPVQDAAPKPLPLTPRRIAAIADAMAGQLYGWGGLYENRDCSAFLRDLFTPFGVWLPRNSGAQAQTGTFVDLQDLSPAAKKAALQDSGIPFYSLVWLRGHTALYLGVDPRSGEPLLLHNLWAARTHDWRGREGRALIGRLAVTSLHPGEERRDVRRNGFLERILGVTLLPGVEGKSSEH</sequence>
<feature type="domain" description="NlpC/P60" evidence="6">
    <location>
        <begin position="299"/>
        <end position="377"/>
    </location>
</feature>
<evidence type="ECO:0000313" key="10">
    <source>
        <dbReference type="EMBL" id="UWZ80299.1"/>
    </source>
</evidence>
<dbReference type="PIRSF" id="PIRSF019015">
    <property type="entry name" value="P60_peptidase_YkfC"/>
    <property type="match status" value="1"/>
</dbReference>
<feature type="signal peptide" evidence="5">
    <location>
        <begin position="1"/>
        <end position="22"/>
    </location>
</feature>
<dbReference type="InterPro" id="IPR038765">
    <property type="entry name" value="Papain-like_cys_pep_sf"/>
</dbReference>
<feature type="domain" description="NLPC/P60 N-terminal" evidence="7">
    <location>
        <begin position="11"/>
        <end position="121"/>
    </location>
</feature>
<evidence type="ECO:0000313" key="11">
    <source>
        <dbReference type="Proteomes" id="UP001060414"/>
    </source>
</evidence>
<dbReference type="EMBL" id="CP092109">
    <property type="protein sequence ID" value="UWZ80299.1"/>
    <property type="molecule type" value="Genomic_DNA"/>
</dbReference>
<evidence type="ECO:0000256" key="3">
    <source>
        <dbReference type="ARBA" id="ARBA00022801"/>
    </source>
</evidence>
<dbReference type="InterPro" id="IPR000064">
    <property type="entry name" value="NLP_P60_dom"/>
</dbReference>
<dbReference type="Proteomes" id="UP001060414">
    <property type="component" value="Chromosome"/>
</dbReference>
<dbReference type="SUPFAM" id="SSF54001">
    <property type="entry name" value="Cysteine proteinases"/>
    <property type="match status" value="1"/>
</dbReference>
<keyword evidence="4" id="KW-0788">Thiol protease</keyword>
<dbReference type="InterPro" id="IPR025606">
    <property type="entry name" value="NLPC/P60_N_dom"/>
</dbReference>
<proteinExistence type="inferred from homology"/>
<dbReference type="Pfam" id="PF12913">
    <property type="entry name" value="SH3_6"/>
    <property type="match status" value="1"/>
</dbReference>
<dbReference type="Pfam" id="PF12912">
    <property type="entry name" value="N_NLPC_P60"/>
    <property type="match status" value="1"/>
</dbReference>
<dbReference type="InterPro" id="IPR026864">
    <property type="entry name" value="SH3b2-type_SH3"/>
</dbReference>
<feature type="domain" description="SH3b2-type SH3" evidence="9">
    <location>
        <begin position="204"/>
        <end position="249"/>
    </location>
</feature>
<feature type="domain" description="SH3b1" evidence="8">
    <location>
        <begin position="144"/>
        <end position="196"/>
    </location>
</feature>
<dbReference type="Pfam" id="PF12914">
    <property type="entry name" value="SH3_7"/>
    <property type="match status" value="1"/>
</dbReference>